<proteinExistence type="predicted"/>
<dbReference type="Proteomes" id="UP000887540">
    <property type="component" value="Unplaced"/>
</dbReference>
<reference evidence="3" key="1">
    <citation type="submission" date="2022-11" db="UniProtKB">
        <authorList>
            <consortium name="WormBaseParasite"/>
        </authorList>
    </citation>
    <scope>IDENTIFICATION</scope>
</reference>
<evidence type="ECO:0000313" key="2">
    <source>
        <dbReference type="Proteomes" id="UP000887540"/>
    </source>
</evidence>
<dbReference type="Gene3D" id="3.40.50.300">
    <property type="entry name" value="P-loop containing nucleotide triphosphate hydrolases"/>
    <property type="match status" value="1"/>
</dbReference>
<sequence length="546" mass="62258">METTIQLNNQNPVKENGEHLKEIKNVINLKIGGDKKIEGHINNENSEDYNPRLSHVPRHSSFSPPHTETFNSKPIPPPIEKKPKEQDGMILPKDVWSNTITRRVLEPENDVPIGFMFDVCEDKFNQINILKNYMAKLYDKSIKTLSYIAEEPNLKKFFEAFTIEDELKASIICGLTKIPDYAEYFTFYQLNGEVMMALVYSVIVKSIQIDQNSKVVLQTLNLQKASNATHFLTGIDYGFTAILCIKHPILQTIQETQAKLKDVLENFKLAIANKTALKREYSDILVESLNFDYLPNNSGLQPGNISEALKILQSLASAENIDHSGPIRYHLAPLFPLINSKNKAIPKACPKQTLDTLIQFYMESRESTLSTRKFNDCNERIFYGLDHCVHCKCGATSVSNCLYKCNDIEHGKKYTRFEDMNAYKRLLNNLPKPKEQNILLLGETGVGKSTFINAFANYLKFNNLQEALESEPVCMIASKYSVEADLNVRSYKDKWRTVDIGDATELPKIPTGQSVTQNAMAYTFELRLIKTKAKQYSYWGKFIKLK</sequence>
<evidence type="ECO:0000313" key="3">
    <source>
        <dbReference type="WBParaSite" id="ACRNAN_Path_906.g3483.t1"/>
    </source>
</evidence>
<dbReference type="PANTHER" id="PTHR32046:SF11">
    <property type="entry name" value="IMMUNE-ASSOCIATED NUCLEOTIDE-BINDING PROTEIN 10-LIKE"/>
    <property type="match status" value="1"/>
</dbReference>
<name>A0A914CDQ8_9BILA</name>
<dbReference type="PROSITE" id="PS00675">
    <property type="entry name" value="SIGMA54_INTERACT_1"/>
    <property type="match status" value="1"/>
</dbReference>
<feature type="compositionally biased region" description="Polar residues" evidence="1">
    <location>
        <begin position="60"/>
        <end position="72"/>
    </location>
</feature>
<accession>A0A914CDQ8</accession>
<dbReference type="AlphaFoldDB" id="A0A914CDQ8"/>
<keyword evidence="2" id="KW-1185">Reference proteome</keyword>
<dbReference type="SUPFAM" id="SSF52540">
    <property type="entry name" value="P-loop containing nucleoside triphosphate hydrolases"/>
    <property type="match status" value="1"/>
</dbReference>
<feature type="region of interest" description="Disordered" evidence="1">
    <location>
        <begin position="58"/>
        <end position="84"/>
    </location>
</feature>
<dbReference type="InterPro" id="IPR025662">
    <property type="entry name" value="Sigma_54_int_dom_ATP-bd_1"/>
</dbReference>
<organism evidence="2 3">
    <name type="scientific">Acrobeloides nanus</name>
    <dbReference type="NCBI Taxonomy" id="290746"/>
    <lineage>
        <taxon>Eukaryota</taxon>
        <taxon>Metazoa</taxon>
        <taxon>Ecdysozoa</taxon>
        <taxon>Nematoda</taxon>
        <taxon>Chromadorea</taxon>
        <taxon>Rhabditida</taxon>
        <taxon>Tylenchina</taxon>
        <taxon>Cephalobomorpha</taxon>
        <taxon>Cephaloboidea</taxon>
        <taxon>Cephalobidae</taxon>
        <taxon>Acrobeloides</taxon>
    </lineage>
</organism>
<protein>
    <submittedName>
        <fullName evidence="3">G domain-containing protein</fullName>
    </submittedName>
</protein>
<dbReference type="WBParaSite" id="ACRNAN_Path_906.g3483.t1">
    <property type="protein sequence ID" value="ACRNAN_Path_906.g3483.t1"/>
    <property type="gene ID" value="ACRNAN_Path_906.g3483"/>
</dbReference>
<dbReference type="InterPro" id="IPR027417">
    <property type="entry name" value="P-loop_NTPase"/>
</dbReference>
<evidence type="ECO:0000256" key="1">
    <source>
        <dbReference type="SAM" id="MobiDB-lite"/>
    </source>
</evidence>
<dbReference type="PANTHER" id="PTHR32046">
    <property type="entry name" value="G DOMAIN-CONTAINING PROTEIN"/>
    <property type="match status" value="1"/>
</dbReference>